<protein>
    <submittedName>
        <fullName evidence="3">Uncharacterized protein</fullName>
    </submittedName>
</protein>
<feature type="compositionally biased region" description="Low complexity" evidence="2">
    <location>
        <begin position="455"/>
        <end position="464"/>
    </location>
</feature>
<feature type="region of interest" description="Disordered" evidence="2">
    <location>
        <begin position="432"/>
        <end position="464"/>
    </location>
</feature>
<accession>A0ABP9XZN7</accession>
<feature type="region of interest" description="Disordered" evidence="2">
    <location>
        <begin position="707"/>
        <end position="762"/>
    </location>
</feature>
<keyword evidence="4" id="KW-1185">Reference proteome</keyword>
<feature type="coiled-coil region" evidence="1">
    <location>
        <begin position="564"/>
        <end position="606"/>
    </location>
</feature>
<feature type="compositionally biased region" description="Low complexity" evidence="2">
    <location>
        <begin position="370"/>
        <end position="380"/>
    </location>
</feature>
<gene>
    <name evidence="3" type="ORF">HPULCUR_005645</name>
</gene>
<organism evidence="3 4">
    <name type="scientific">Helicostylum pulchrum</name>
    <dbReference type="NCBI Taxonomy" id="562976"/>
    <lineage>
        <taxon>Eukaryota</taxon>
        <taxon>Fungi</taxon>
        <taxon>Fungi incertae sedis</taxon>
        <taxon>Mucoromycota</taxon>
        <taxon>Mucoromycotina</taxon>
        <taxon>Mucoromycetes</taxon>
        <taxon>Mucorales</taxon>
        <taxon>Mucorineae</taxon>
        <taxon>Mucoraceae</taxon>
        <taxon>Helicostylum</taxon>
    </lineage>
</organism>
<sequence>MSHNRQRARTRVNSRANTLPSLSNTTINTESTTVDFLPSIEESLQDWLSRSIPDTPSSSVSWLLDTCRCCNQNECENLETLSSAIRKLEGDSRLAAEIGQSLLHKHEQFVSESNDIKNGLEQELLELRDKVHELEQSVSDSDNNKRDLIQEKDKSVWEMQKTQKILDETAVDLENSNHRCLQLGLELKSKIHEVEELRIFKFMVKQTDQREDALRSKVESICFSFEKLKVDQQELGITRDHHLDLVWLRESNEKLRRDVLKLTSALPVPNTADDLHMTNNSNANHHLIELIKELASANNKLKTDLLDCSDLLMDCRNELYSKLDTQQDHTMHNDDSILIQQKENNNNALNDDIKSTTWLSSSAPQSNQESISSIVPSSSSCRVKRPDLKRSSLASNEIVEPQSSVSLPTDTPTVVHHHYHYYMKNKLMAEKGKLRKSSPDTSSSAALKIEEKRPPTITLSPSTSSKTVKLDSSSPFRQLYHQVTAVLQRLQQTDIRALNRRLRRAFDILELSSMSNSIIENIVTDVDSLRTRFLWIEESHQIVKQESWIHDISMLEFFPIIGLVQEMLKEIGQLRTTMNDLQVEYVKKVEESGIKLEEELIRKQQQQRIISQSTITTHSKTTLTSWISNVFQRKPQHNKPKKMQQQQQPIDSRFIINNSSDISISTTHSSVHPLCGSTSQNFMLPSNSNTTITTEKSHMIDIRRKKSDIDRHGPPSSFPTRSPAVAIGNEKNKRRSTTVIATNVPTTSSPSSNTNNTSSKTLPLKLRASQSAGTVRRSKSMQAPALEYAVRRKRSTLGLSSSSSTDYDLLLSPQTTSPDMTGTFATSWLGNK</sequence>
<evidence type="ECO:0000256" key="2">
    <source>
        <dbReference type="SAM" id="MobiDB-lite"/>
    </source>
</evidence>
<evidence type="ECO:0000313" key="3">
    <source>
        <dbReference type="EMBL" id="GAA5800220.1"/>
    </source>
</evidence>
<evidence type="ECO:0000256" key="1">
    <source>
        <dbReference type="SAM" id="Coils"/>
    </source>
</evidence>
<feature type="coiled-coil region" evidence="1">
    <location>
        <begin position="71"/>
        <end position="151"/>
    </location>
</feature>
<evidence type="ECO:0000313" key="4">
    <source>
        <dbReference type="Proteomes" id="UP001476247"/>
    </source>
</evidence>
<dbReference type="EMBL" id="BAABUJ010000015">
    <property type="protein sequence ID" value="GAA5800220.1"/>
    <property type="molecule type" value="Genomic_DNA"/>
</dbReference>
<feature type="compositionally biased region" description="Basic residues" evidence="2">
    <location>
        <begin position="1"/>
        <end position="12"/>
    </location>
</feature>
<keyword evidence="1" id="KW-0175">Coiled coil</keyword>
<comment type="caution">
    <text evidence="3">The sequence shown here is derived from an EMBL/GenBank/DDBJ whole genome shotgun (WGS) entry which is preliminary data.</text>
</comment>
<feature type="region of interest" description="Disordered" evidence="2">
    <location>
        <begin position="359"/>
        <end position="383"/>
    </location>
</feature>
<reference evidence="3 4" key="1">
    <citation type="submission" date="2024-04" db="EMBL/GenBank/DDBJ databases">
        <title>genome sequences of Mucor flavus KT1a and Helicostylum pulchrum KT1b strains isolation_sourced from the surface of a dry-aged beef.</title>
        <authorList>
            <person name="Toyotome T."/>
            <person name="Hosono M."/>
            <person name="Torimaru M."/>
            <person name="Fukuda K."/>
            <person name="Mikami N."/>
        </authorList>
    </citation>
    <scope>NUCLEOTIDE SEQUENCE [LARGE SCALE GENOMIC DNA]</scope>
    <source>
        <strain evidence="3 4">KT1b</strain>
    </source>
</reference>
<proteinExistence type="predicted"/>
<feature type="region of interest" description="Disordered" evidence="2">
    <location>
        <begin position="1"/>
        <end position="26"/>
    </location>
</feature>
<feature type="compositionally biased region" description="Polar residues" evidence="2">
    <location>
        <begin position="13"/>
        <end position="26"/>
    </location>
</feature>
<feature type="compositionally biased region" description="Low complexity" evidence="2">
    <location>
        <begin position="742"/>
        <end position="761"/>
    </location>
</feature>
<feature type="compositionally biased region" description="Polar residues" evidence="2">
    <location>
        <begin position="359"/>
        <end position="369"/>
    </location>
</feature>
<dbReference type="Proteomes" id="UP001476247">
    <property type="component" value="Unassembled WGS sequence"/>
</dbReference>
<name>A0ABP9XZN7_9FUNG</name>